<protein>
    <submittedName>
        <fullName evidence="2">Uncharacterized protein</fullName>
    </submittedName>
</protein>
<feature type="non-terminal residue" evidence="2">
    <location>
        <position position="1"/>
    </location>
</feature>
<dbReference type="AlphaFoldDB" id="A0ABD0LY38"/>
<comment type="caution">
    <text evidence="2">The sequence shown here is derived from an EMBL/GenBank/DDBJ whole genome shotgun (WGS) entry which is preliminary data.</text>
</comment>
<gene>
    <name evidence="2" type="ORF">BaRGS_00004273</name>
</gene>
<reference evidence="2 3" key="1">
    <citation type="journal article" date="2023" name="Sci. Data">
        <title>Genome assembly of the Korean intertidal mud-creeper Batillaria attramentaria.</title>
        <authorList>
            <person name="Patra A.K."/>
            <person name="Ho P.T."/>
            <person name="Jun S."/>
            <person name="Lee S.J."/>
            <person name="Kim Y."/>
            <person name="Won Y.J."/>
        </authorList>
    </citation>
    <scope>NUCLEOTIDE SEQUENCE [LARGE SCALE GENOMIC DNA]</scope>
    <source>
        <strain evidence="2">Wonlab-2016</strain>
    </source>
</reference>
<evidence type="ECO:0000256" key="1">
    <source>
        <dbReference type="SAM" id="MobiDB-lite"/>
    </source>
</evidence>
<feature type="region of interest" description="Disordered" evidence="1">
    <location>
        <begin position="17"/>
        <end position="38"/>
    </location>
</feature>
<organism evidence="2 3">
    <name type="scientific">Batillaria attramentaria</name>
    <dbReference type="NCBI Taxonomy" id="370345"/>
    <lineage>
        <taxon>Eukaryota</taxon>
        <taxon>Metazoa</taxon>
        <taxon>Spiralia</taxon>
        <taxon>Lophotrochozoa</taxon>
        <taxon>Mollusca</taxon>
        <taxon>Gastropoda</taxon>
        <taxon>Caenogastropoda</taxon>
        <taxon>Sorbeoconcha</taxon>
        <taxon>Cerithioidea</taxon>
        <taxon>Batillariidae</taxon>
        <taxon>Batillaria</taxon>
    </lineage>
</organism>
<evidence type="ECO:0000313" key="3">
    <source>
        <dbReference type="Proteomes" id="UP001519460"/>
    </source>
</evidence>
<keyword evidence="3" id="KW-1185">Reference proteome</keyword>
<dbReference type="Proteomes" id="UP001519460">
    <property type="component" value="Unassembled WGS sequence"/>
</dbReference>
<dbReference type="EMBL" id="JACVVK020000015">
    <property type="protein sequence ID" value="KAK7504407.1"/>
    <property type="molecule type" value="Genomic_DNA"/>
</dbReference>
<proteinExistence type="predicted"/>
<name>A0ABD0LY38_9CAEN</name>
<evidence type="ECO:0000313" key="2">
    <source>
        <dbReference type="EMBL" id="KAK7504407.1"/>
    </source>
</evidence>
<sequence length="96" mass="10377">SCQLSACTPRDRPIKSHCSVTVGSDHRPSEPPLTEASSSVLEGDFSVTAIVYFASQNWQRFAYVMAVRFLRPALHSGGAGSKHAVVAQYHASLDTQ</sequence>
<accession>A0ABD0LY38</accession>